<evidence type="ECO:0000313" key="4">
    <source>
        <dbReference type="Proteomes" id="UP001162156"/>
    </source>
</evidence>
<reference evidence="3" key="1">
    <citation type="journal article" date="2023" name="Insect Mol. Biol.">
        <title>Genome sequencing provides insights into the evolution of gene families encoding plant cell wall-degrading enzymes in longhorned beetles.</title>
        <authorList>
            <person name="Shin N.R."/>
            <person name="Okamura Y."/>
            <person name="Kirsch R."/>
            <person name="Pauchet Y."/>
        </authorList>
    </citation>
    <scope>NUCLEOTIDE SEQUENCE</scope>
    <source>
        <strain evidence="3">RBIC_L_NR</strain>
    </source>
</reference>
<organism evidence="3 4">
    <name type="scientific">Rhamnusium bicolor</name>
    <dbReference type="NCBI Taxonomy" id="1586634"/>
    <lineage>
        <taxon>Eukaryota</taxon>
        <taxon>Metazoa</taxon>
        <taxon>Ecdysozoa</taxon>
        <taxon>Arthropoda</taxon>
        <taxon>Hexapoda</taxon>
        <taxon>Insecta</taxon>
        <taxon>Pterygota</taxon>
        <taxon>Neoptera</taxon>
        <taxon>Endopterygota</taxon>
        <taxon>Coleoptera</taxon>
        <taxon>Polyphaga</taxon>
        <taxon>Cucujiformia</taxon>
        <taxon>Chrysomeloidea</taxon>
        <taxon>Cerambycidae</taxon>
        <taxon>Lepturinae</taxon>
        <taxon>Rhagiini</taxon>
        <taxon>Rhamnusium</taxon>
    </lineage>
</organism>
<gene>
    <name evidence="3" type="ORF">NQ314_000980</name>
</gene>
<comment type="caution">
    <text evidence="3">The sequence shown here is derived from an EMBL/GenBank/DDBJ whole genome shotgun (WGS) entry which is preliminary data.</text>
</comment>
<protein>
    <recommendedName>
        <fullName evidence="2">DUF4485 domain-containing protein</fullName>
    </recommendedName>
</protein>
<sequence>MELDAKLDEDFLFYLNFTNTFLKRLTDRETQHRCRVWLFKLCGEPCEGIQRKRCRNMYLAQLLISMQNNHLDRPFLESPHDVDIINATEIFGPIPKNIQFTAIDWLNDSEYDVKSEEPMADKKGRTYIATRTLPNGQGAFAYIGVSLTNEEPMWIGAVEGLLVQLVHDLTEKGQYEQYEQLEEPERRFELLLMLFDRVKTRRDKVNCRCKQRCMSKFSEDDKMWIFKSLYSGKPKNQQDTFLMGLLEAKEIQRPGLEMRNRSKNEKVAKREELLDEIEARNMPKSFFDASEVAPEDKYELPAAMWEQAIDKIPTKKQMESLQIAYPVVLIERFLKSLSDHKEEIAMRMQRRHENIVTQMKKELRKEGEKKKNMAEEADLACGNALLTLAAVKAQYNKKMEAERINSAKYEVPVSEHTKQYEQMKAAVFDTQKLVEEEALRGKFLAAQINAVSEQTEKFIHVNDEMITKTEETNMKIMRNIKRLSAAVRQYESRISDLKSMAANRKKSGQVAFFM</sequence>
<keyword evidence="1" id="KW-0175">Coiled coil</keyword>
<dbReference type="EMBL" id="JANEYF010000290">
    <property type="protein sequence ID" value="KAJ8970893.1"/>
    <property type="molecule type" value="Genomic_DNA"/>
</dbReference>
<dbReference type="Proteomes" id="UP001162156">
    <property type="component" value="Unassembled WGS sequence"/>
</dbReference>
<feature type="domain" description="DUF4485" evidence="2">
    <location>
        <begin position="7"/>
        <end position="81"/>
    </location>
</feature>
<dbReference type="AlphaFoldDB" id="A0AAV8ZWK3"/>
<dbReference type="InterPro" id="IPR027831">
    <property type="entry name" value="DUF4485"/>
</dbReference>
<evidence type="ECO:0000259" key="2">
    <source>
        <dbReference type="Pfam" id="PF14846"/>
    </source>
</evidence>
<dbReference type="Pfam" id="PF14846">
    <property type="entry name" value="DUF4485"/>
    <property type="match status" value="1"/>
</dbReference>
<proteinExistence type="predicted"/>
<feature type="coiled-coil region" evidence="1">
    <location>
        <begin position="473"/>
        <end position="500"/>
    </location>
</feature>
<name>A0AAV8ZWK3_9CUCU</name>
<keyword evidence="4" id="KW-1185">Reference proteome</keyword>
<evidence type="ECO:0000313" key="3">
    <source>
        <dbReference type="EMBL" id="KAJ8970893.1"/>
    </source>
</evidence>
<accession>A0AAV8ZWK3</accession>
<evidence type="ECO:0000256" key="1">
    <source>
        <dbReference type="SAM" id="Coils"/>
    </source>
</evidence>